<dbReference type="Proteomes" id="UP001320706">
    <property type="component" value="Unassembled WGS sequence"/>
</dbReference>
<name>A0ACC3SBF5_9PEZI</name>
<proteinExistence type="predicted"/>
<sequence>MFRSVPFRPTLRELLGKKEASSHKRCGKMLEFSALQLARRPVNLRYPLLHHLYVNSRLNRVGALLISTFGTIGIVPAQVDMINCTRDREYDFKRGGIDAYRKREANQTKPNVLVNGSLRARNTCPAPTPSMEAHCAKSKEFDATIAATHLAPPTSQDWSYRFLETGLRIHQNGQDTSYTFYDATMQGRDACRGEASAKQ</sequence>
<organism evidence="1 2">
    <name type="scientific">Zalaria obscura</name>
    <dbReference type="NCBI Taxonomy" id="2024903"/>
    <lineage>
        <taxon>Eukaryota</taxon>
        <taxon>Fungi</taxon>
        <taxon>Dikarya</taxon>
        <taxon>Ascomycota</taxon>
        <taxon>Pezizomycotina</taxon>
        <taxon>Dothideomycetes</taxon>
        <taxon>Dothideomycetidae</taxon>
        <taxon>Dothideales</taxon>
        <taxon>Zalariaceae</taxon>
        <taxon>Zalaria</taxon>
    </lineage>
</organism>
<comment type="caution">
    <text evidence="1">The sequence shown here is derived from an EMBL/GenBank/DDBJ whole genome shotgun (WGS) entry which is preliminary data.</text>
</comment>
<keyword evidence="2" id="KW-1185">Reference proteome</keyword>
<accession>A0ACC3SBF5</accession>
<gene>
    <name evidence="1" type="ORF">M8818_004391</name>
</gene>
<dbReference type="EMBL" id="JAMKPW020000022">
    <property type="protein sequence ID" value="KAK8206558.1"/>
    <property type="molecule type" value="Genomic_DNA"/>
</dbReference>
<evidence type="ECO:0000313" key="2">
    <source>
        <dbReference type="Proteomes" id="UP001320706"/>
    </source>
</evidence>
<evidence type="ECO:0000313" key="1">
    <source>
        <dbReference type="EMBL" id="KAK8206558.1"/>
    </source>
</evidence>
<protein>
    <submittedName>
        <fullName evidence="1">Uncharacterized protein</fullName>
    </submittedName>
</protein>
<reference evidence="1" key="1">
    <citation type="submission" date="2024-02" db="EMBL/GenBank/DDBJ databases">
        <title>Metagenome Assembled Genome of Zalaria obscura JY119.</title>
        <authorList>
            <person name="Vighnesh L."/>
            <person name="Jagadeeshwari U."/>
            <person name="Venkata Ramana C."/>
            <person name="Sasikala C."/>
        </authorList>
    </citation>
    <scope>NUCLEOTIDE SEQUENCE</scope>
    <source>
        <strain evidence="1">JY119</strain>
    </source>
</reference>